<keyword evidence="6 7" id="KW-0804">Transcription</keyword>
<evidence type="ECO:0000256" key="1">
    <source>
        <dbReference type="ARBA" id="ARBA00022491"/>
    </source>
</evidence>
<evidence type="ECO:0000313" key="10">
    <source>
        <dbReference type="Proteomes" id="UP000273154"/>
    </source>
</evidence>
<comment type="function">
    <text evidence="7">Negatively regulates transcription of bacterial ribonucleotide reductase nrd genes and operons by binding to NrdR-boxes.</text>
</comment>
<keyword evidence="1 7" id="KW-0678">Repressor</keyword>
<name>A0A3G9KAN4_9ACTN</name>
<evidence type="ECO:0000256" key="6">
    <source>
        <dbReference type="ARBA" id="ARBA00023163"/>
    </source>
</evidence>
<keyword evidence="7" id="KW-0863">Zinc-finger</keyword>
<dbReference type="InterPro" id="IPR003796">
    <property type="entry name" value="RNR_NrdR-like"/>
</dbReference>
<proteinExistence type="inferred from homology"/>
<dbReference type="GO" id="GO:0008270">
    <property type="term" value="F:zinc ion binding"/>
    <property type="evidence" value="ECO:0007669"/>
    <property type="project" value="UniProtKB-UniRule"/>
</dbReference>
<comment type="similarity">
    <text evidence="7">Belongs to the NrdR family.</text>
</comment>
<dbReference type="KEGG" id="pcat:Pcatena_07820"/>
<dbReference type="GO" id="GO:0003677">
    <property type="term" value="F:DNA binding"/>
    <property type="evidence" value="ECO:0007669"/>
    <property type="project" value="UniProtKB-KW"/>
</dbReference>
<dbReference type="NCBIfam" id="TIGR00244">
    <property type="entry name" value="transcriptional regulator NrdR"/>
    <property type="match status" value="1"/>
</dbReference>
<dbReference type="PANTHER" id="PTHR30455">
    <property type="entry name" value="TRANSCRIPTIONAL REPRESSOR NRDR"/>
    <property type="match status" value="1"/>
</dbReference>
<reference evidence="10" key="1">
    <citation type="submission" date="2018-11" db="EMBL/GenBank/DDBJ databases">
        <title>Comparative genomics of Parolsenella catena and Libanicoccus massiliensis: Reclassification of Libanicoccus massiliensis as Parolsenella massiliensis comb. nov.</title>
        <authorList>
            <person name="Sakamoto M."/>
            <person name="Ikeyama N."/>
            <person name="Murakami T."/>
            <person name="Mori H."/>
            <person name="Yuki M."/>
            <person name="Ohkuma M."/>
        </authorList>
    </citation>
    <scope>NUCLEOTIDE SEQUENCE [LARGE SCALE GENOMIC DNA]</scope>
    <source>
        <strain evidence="10">JCM 31932</strain>
    </source>
</reference>
<keyword evidence="10" id="KW-1185">Reference proteome</keyword>
<dbReference type="GO" id="GO:0045892">
    <property type="term" value="P:negative regulation of DNA-templated transcription"/>
    <property type="evidence" value="ECO:0007669"/>
    <property type="project" value="UniProtKB-UniRule"/>
</dbReference>
<protein>
    <recommendedName>
        <fullName evidence="7">Transcriptional repressor NrdR</fullName>
    </recommendedName>
</protein>
<keyword evidence="4 7" id="KW-0805">Transcription regulation</keyword>
<dbReference type="EMBL" id="AP019367">
    <property type="protein sequence ID" value="BBH50195.1"/>
    <property type="molecule type" value="Genomic_DNA"/>
</dbReference>
<gene>
    <name evidence="7 9" type="primary">nrdR</name>
    <name evidence="9" type="ORF">Pcatena_07820</name>
</gene>
<keyword evidence="7" id="KW-0862">Zinc</keyword>
<evidence type="ECO:0000256" key="5">
    <source>
        <dbReference type="ARBA" id="ARBA00023125"/>
    </source>
</evidence>
<evidence type="ECO:0000313" key="9">
    <source>
        <dbReference type="EMBL" id="BBH50195.1"/>
    </source>
</evidence>
<dbReference type="PROSITE" id="PS51161">
    <property type="entry name" value="ATP_CONE"/>
    <property type="match status" value="1"/>
</dbReference>
<feature type="domain" description="ATP-cone" evidence="8">
    <location>
        <begin position="49"/>
        <end position="139"/>
    </location>
</feature>
<evidence type="ECO:0000256" key="3">
    <source>
        <dbReference type="ARBA" id="ARBA00022840"/>
    </source>
</evidence>
<organism evidence="9 10">
    <name type="scientific">Parolsenella catena</name>
    <dbReference type="NCBI Taxonomy" id="2003188"/>
    <lineage>
        <taxon>Bacteria</taxon>
        <taxon>Bacillati</taxon>
        <taxon>Actinomycetota</taxon>
        <taxon>Coriobacteriia</taxon>
        <taxon>Coriobacteriales</taxon>
        <taxon>Atopobiaceae</taxon>
        <taxon>Parolsenella</taxon>
    </lineage>
</organism>
<dbReference type="GeneID" id="88848908"/>
<dbReference type="OrthoDB" id="9807461at2"/>
<dbReference type="HAMAP" id="MF_00440">
    <property type="entry name" value="NrdR"/>
    <property type="match status" value="1"/>
</dbReference>
<evidence type="ECO:0000256" key="2">
    <source>
        <dbReference type="ARBA" id="ARBA00022741"/>
    </source>
</evidence>
<accession>A0A3G9KAN4</accession>
<sequence>MRCPKCGCEESKVVDSRPAENNDSIRRRRECVSCGFRFTTYERREELPLVVRKHDGSKEPFDREKLMRGLVRATVKRDIPIDVLDKLIGDIESELRDHGTTEVDSSALGEMVLHRLADIDKVAYVRFASVYRDFKDIEEFSAELRRLSGE</sequence>
<evidence type="ECO:0000259" key="8">
    <source>
        <dbReference type="PROSITE" id="PS51161"/>
    </source>
</evidence>
<keyword evidence="7" id="KW-0479">Metal-binding</keyword>
<keyword evidence="2 7" id="KW-0547">Nucleotide-binding</keyword>
<dbReference type="Pfam" id="PF03477">
    <property type="entry name" value="ATP-cone"/>
    <property type="match status" value="1"/>
</dbReference>
<comment type="cofactor">
    <cofactor evidence="7">
        <name>Zn(2+)</name>
        <dbReference type="ChEBI" id="CHEBI:29105"/>
    </cofactor>
    <text evidence="7">Binds 1 zinc ion.</text>
</comment>
<keyword evidence="3 7" id="KW-0067">ATP-binding</keyword>
<dbReference type="RefSeq" id="WP_126421811.1">
    <property type="nucleotide sequence ID" value="NZ_AP019367.1"/>
</dbReference>
<keyword evidence="5 7" id="KW-0238">DNA-binding</keyword>
<evidence type="ECO:0000256" key="7">
    <source>
        <dbReference type="HAMAP-Rule" id="MF_00440"/>
    </source>
</evidence>
<dbReference type="Pfam" id="PF22811">
    <property type="entry name" value="Zn_ribbon_NrdR"/>
    <property type="match status" value="1"/>
</dbReference>
<dbReference type="InterPro" id="IPR055173">
    <property type="entry name" value="NrdR-like_N"/>
</dbReference>
<evidence type="ECO:0000256" key="4">
    <source>
        <dbReference type="ARBA" id="ARBA00023015"/>
    </source>
</evidence>
<feature type="zinc finger region" evidence="7">
    <location>
        <begin position="3"/>
        <end position="34"/>
    </location>
</feature>
<dbReference type="PANTHER" id="PTHR30455:SF2">
    <property type="entry name" value="TRANSCRIPTIONAL REPRESSOR NRDR"/>
    <property type="match status" value="1"/>
</dbReference>
<dbReference type="AlphaFoldDB" id="A0A3G9KAN4"/>
<dbReference type="GO" id="GO:0005524">
    <property type="term" value="F:ATP binding"/>
    <property type="evidence" value="ECO:0007669"/>
    <property type="project" value="UniProtKB-UniRule"/>
</dbReference>
<dbReference type="InterPro" id="IPR005144">
    <property type="entry name" value="ATP-cone_dom"/>
</dbReference>
<dbReference type="Proteomes" id="UP000273154">
    <property type="component" value="Chromosome"/>
</dbReference>